<dbReference type="GO" id="GO:0009289">
    <property type="term" value="C:pilus"/>
    <property type="evidence" value="ECO:0007669"/>
    <property type="project" value="InterPro"/>
</dbReference>
<evidence type="ECO:0000259" key="2">
    <source>
        <dbReference type="Pfam" id="PF00419"/>
    </source>
</evidence>
<reference evidence="3 4" key="1">
    <citation type="submission" date="2018-07" db="EMBL/GenBank/DDBJ databases">
        <title>Genomic Encyclopedia of Type Strains, Phase IV (KMG-IV): sequencing the most valuable type-strain genomes for metagenomic binning, comparative biology and taxonomic classification.</title>
        <authorList>
            <person name="Goeker M."/>
        </authorList>
    </citation>
    <scope>NUCLEOTIDE SEQUENCE [LARGE SCALE GENOMIC DNA]</scope>
    <source>
        <strain evidence="3 4">DSM 103736</strain>
    </source>
</reference>
<dbReference type="Pfam" id="PF00419">
    <property type="entry name" value="Fimbrial"/>
    <property type="match status" value="1"/>
</dbReference>
<dbReference type="PANTHER" id="PTHR33420:SF25">
    <property type="entry name" value="PROTEIN FIMF"/>
    <property type="match status" value="1"/>
</dbReference>
<accession>A0A370QNN4</accession>
<feature type="domain" description="Fimbrial-type adhesion" evidence="2">
    <location>
        <begin position="27"/>
        <end position="171"/>
    </location>
</feature>
<feature type="signal peptide" evidence="1">
    <location>
        <begin position="1"/>
        <end position="19"/>
    </location>
</feature>
<dbReference type="PANTHER" id="PTHR33420">
    <property type="entry name" value="FIMBRIAL SUBUNIT ELFA-RELATED"/>
    <property type="match status" value="1"/>
</dbReference>
<dbReference type="OrthoDB" id="6896277at2"/>
<feature type="chain" id="PRO_5016943161" evidence="1">
    <location>
        <begin position="20"/>
        <end position="172"/>
    </location>
</feature>
<keyword evidence="4" id="KW-1185">Reference proteome</keyword>
<name>A0A370QNN4_9GAMM</name>
<dbReference type="InterPro" id="IPR008966">
    <property type="entry name" value="Adhesion_dom_sf"/>
</dbReference>
<organism evidence="3 4">
    <name type="scientific">Enterobacillus tribolii</name>
    <dbReference type="NCBI Taxonomy" id="1487935"/>
    <lineage>
        <taxon>Bacteria</taxon>
        <taxon>Pseudomonadati</taxon>
        <taxon>Pseudomonadota</taxon>
        <taxon>Gammaproteobacteria</taxon>
        <taxon>Enterobacterales</taxon>
        <taxon>Hafniaceae</taxon>
        <taxon>Enterobacillus</taxon>
    </lineage>
</organism>
<dbReference type="InterPro" id="IPR000259">
    <property type="entry name" value="Adhesion_dom_fimbrial"/>
</dbReference>
<comment type="caution">
    <text evidence="3">The sequence shown here is derived from an EMBL/GenBank/DDBJ whole genome shotgun (WGS) entry which is preliminary data.</text>
</comment>
<dbReference type="Proteomes" id="UP000254848">
    <property type="component" value="Unassembled WGS sequence"/>
</dbReference>
<keyword evidence="1" id="KW-0732">Signal</keyword>
<dbReference type="EMBL" id="QRAP01000006">
    <property type="protein sequence ID" value="RDK89987.1"/>
    <property type="molecule type" value="Genomic_DNA"/>
</dbReference>
<proteinExistence type="predicted"/>
<evidence type="ECO:0000313" key="3">
    <source>
        <dbReference type="EMBL" id="RDK89987.1"/>
    </source>
</evidence>
<dbReference type="AlphaFoldDB" id="A0A370QNN4"/>
<dbReference type="GO" id="GO:0043709">
    <property type="term" value="P:cell adhesion involved in single-species biofilm formation"/>
    <property type="evidence" value="ECO:0007669"/>
    <property type="project" value="TreeGrafter"/>
</dbReference>
<evidence type="ECO:0000313" key="4">
    <source>
        <dbReference type="Proteomes" id="UP000254848"/>
    </source>
</evidence>
<gene>
    <name evidence="3" type="ORF">C8D90_106193</name>
</gene>
<dbReference type="InterPro" id="IPR036937">
    <property type="entry name" value="Adhesion_dom_fimbrial_sf"/>
</dbReference>
<protein>
    <submittedName>
        <fullName evidence="3">Major type 1 subunit fimbrin (Pilin)/minor fimbrial subunit</fullName>
    </submittedName>
</protein>
<dbReference type="InterPro" id="IPR050263">
    <property type="entry name" value="Bact_Fimbrial_Adh_Pro"/>
</dbReference>
<dbReference type="SUPFAM" id="SSF49401">
    <property type="entry name" value="Bacterial adhesins"/>
    <property type="match status" value="1"/>
</dbReference>
<dbReference type="RefSeq" id="WP_115459097.1">
    <property type="nucleotide sequence ID" value="NZ_QRAP01000006.1"/>
</dbReference>
<dbReference type="Gene3D" id="2.60.40.1090">
    <property type="entry name" value="Fimbrial-type adhesion domain"/>
    <property type="match status" value="1"/>
</dbReference>
<evidence type="ECO:0000256" key="1">
    <source>
        <dbReference type="SAM" id="SignalP"/>
    </source>
</evidence>
<sequence>MMIKRLGLLLCLLAPQSHAYDITLYVRGVVTAGGCALAQESKSQNIILGAITSDILRKPDASGNRQRFQINVVNCTSDTGGVRIQFVGRPDADNPELLAIEPDPDAATGVAVELLDHDGVRLPINEQGRFRFIEDDSVTSHSLEFYAQYKATGASVTSGSANASATFYVEYE</sequence>